<evidence type="ECO:0000313" key="6">
    <source>
        <dbReference type="EMBL" id="CAD9330518.1"/>
    </source>
</evidence>
<dbReference type="PANTHER" id="PTHR10015:SF206">
    <property type="entry name" value="HSF-TYPE DNA-BINDING DOMAIN-CONTAINING PROTEIN"/>
    <property type="match status" value="1"/>
</dbReference>
<dbReference type="EMBL" id="HBGO01010209">
    <property type="protein sequence ID" value="CAD9330518.1"/>
    <property type="molecule type" value="Transcribed_RNA"/>
</dbReference>
<dbReference type="GO" id="GO:0005634">
    <property type="term" value="C:nucleus"/>
    <property type="evidence" value="ECO:0007669"/>
    <property type="project" value="UniProtKB-SubCell"/>
</dbReference>
<gene>
    <name evidence="6" type="ORF">OSIN01602_LOCUS5664</name>
</gene>
<feature type="compositionally biased region" description="Low complexity" evidence="4">
    <location>
        <begin position="290"/>
        <end position="300"/>
    </location>
</feature>
<feature type="region of interest" description="Disordered" evidence="4">
    <location>
        <begin position="290"/>
        <end position="318"/>
    </location>
</feature>
<reference evidence="6" key="1">
    <citation type="submission" date="2021-01" db="EMBL/GenBank/DDBJ databases">
        <authorList>
            <person name="Corre E."/>
            <person name="Pelletier E."/>
            <person name="Niang G."/>
            <person name="Scheremetjew M."/>
            <person name="Finn R."/>
            <person name="Kale V."/>
            <person name="Holt S."/>
            <person name="Cochrane G."/>
            <person name="Meng A."/>
            <person name="Brown T."/>
            <person name="Cohen L."/>
        </authorList>
    </citation>
    <scope>NUCLEOTIDE SEQUENCE</scope>
    <source>
        <strain evidence="6">Grunow 1884</strain>
    </source>
</reference>
<evidence type="ECO:0000256" key="3">
    <source>
        <dbReference type="ARBA" id="ARBA00023242"/>
    </source>
</evidence>
<evidence type="ECO:0000256" key="1">
    <source>
        <dbReference type="ARBA" id="ARBA00004123"/>
    </source>
</evidence>
<dbReference type="InterPro" id="IPR036388">
    <property type="entry name" value="WH-like_DNA-bd_sf"/>
</dbReference>
<keyword evidence="3" id="KW-0539">Nucleus</keyword>
<evidence type="ECO:0000259" key="5">
    <source>
        <dbReference type="Pfam" id="PF00447"/>
    </source>
</evidence>
<feature type="region of interest" description="Disordered" evidence="4">
    <location>
        <begin position="68"/>
        <end position="133"/>
    </location>
</feature>
<feature type="domain" description="HSF-type DNA-binding" evidence="5">
    <location>
        <begin position="2"/>
        <end position="71"/>
    </location>
</feature>
<dbReference type="SUPFAM" id="SSF46785">
    <property type="entry name" value="Winged helix' DNA-binding domain"/>
    <property type="match status" value="1"/>
</dbReference>
<evidence type="ECO:0000256" key="4">
    <source>
        <dbReference type="SAM" id="MobiDB-lite"/>
    </source>
</evidence>
<dbReference type="GO" id="GO:0043565">
    <property type="term" value="F:sequence-specific DNA binding"/>
    <property type="evidence" value="ECO:0007669"/>
    <property type="project" value="InterPro"/>
</dbReference>
<name>A0A7S1Z737_TRICV</name>
<dbReference type="InterPro" id="IPR000232">
    <property type="entry name" value="HSF_DNA-bd"/>
</dbReference>
<keyword evidence="2" id="KW-0238">DNA-binding</keyword>
<dbReference type="Gene3D" id="1.10.10.10">
    <property type="entry name" value="Winged helix-like DNA-binding domain superfamily/Winged helix DNA-binding domain"/>
    <property type="match status" value="1"/>
</dbReference>
<dbReference type="FunFam" id="1.10.10.10:FF:000479">
    <property type="entry name" value="Predicted protein"/>
    <property type="match status" value="1"/>
</dbReference>
<accession>A0A7S1Z737</accession>
<proteinExistence type="predicted"/>
<protein>
    <recommendedName>
        <fullName evidence="5">HSF-type DNA-binding domain-containing protein</fullName>
    </recommendedName>
</protein>
<evidence type="ECO:0000256" key="2">
    <source>
        <dbReference type="ARBA" id="ARBA00023125"/>
    </source>
</evidence>
<sequence length="318" mass="32461">MPHGRAFRVLQPKAFEERVIPLFFRHGRYASFARQVNGWGFHRITNGPDYGSYYHELFLRGLPHLCEQMRRPQPGGPRKSRKEISSEPSPNFYEISEKASLPELPPREPSSFGSLAPPSMHNPPRLADAAISNNGLSGAGPVVGAMVEGNSRTENLNAASPTAQRYNAASSAAFAGMGMGGMGSITGIGGMGVAIPGFCAGLSHHSAHPVAGAAMLAGAVGPSAGLPGGAASAAPLLLQGMGSAGAPTTGLPQQFHGIGAAASLMPNIFGMGGIGQANLFGASGLLPGQQQQGQQMVSNGNGQGAGYLQLPDGGTSGP</sequence>
<dbReference type="AlphaFoldDB" id="A0A7S1Z737"/>
<organism evidence="6">
    <name type="scientific">Trieres chinensis</name>
    <name type="common">Marine centric diatom</name>
    <name type="synonym">Odontella sinensis</name>
    <dbReference type="NCBI Taxonomy" id="1514140"/>
    <lineage>
        <taxon>Eukaryota</taxon>
        <taxon>Sar</taxon>
        <taxon>Stramenopiles</taxon>
        <taxon>Ochrophyta</taxon>
        <taxon>Bacillariophyta</taxon>
        <taxon>Mediophyceae</taxon>
        <taxon>Biddulphiophycidae</taxon>
        <taxon>Eupodiscales</taxon>
        <taxon>Parodontellaceae</taxon>
        <taxon>Trieres</taxon>
    </lineage>
</organism>
<dbReference type="PANTHER" id="PTHR10015">
    <property type="entry name" value="HEAT SHOCK TRANSCRIPTION FACTOR"/>
    <property type="match status" value="1"/>
</dbReference>
<dbReference type="GO" id="GO:0003700">
    <property type="term" value="F:DNA-binding transcription factor activity"/>
    <property type="evidence" value="ECO:0007669"/>
    <property type="project" value="InterPro"/>
</dbReference>
<dbReference type="Pfam" id="PF00447">
    <property type="entry name" value="HSF_DNA-bind"/>
    <property type="match status" value="1"/>
</dbReference>
<comment type="subcellular location">
    <subcellularLocation>
        <location evidence="1">Nucleus</location>
    </subcellularLocation>
</comment>
<dbReference type="InterPro" id="IPR036390">
    <property type="entry name" value="WH_DNA-bd_sf"/>
</dbReference>